<dbReference type="RefSeq" id="WP_129252557.1">
    <property type="nucleotide sequence ID" value="NZ_SAXA01000002.1"/>
</dbReference>
<comment type="caution">
    <text evidence="1">The sequence shown here is derived from an EMBL/GenBank/DDBJ whole genome shotgun (WGS) entry which is preliminary data.</text>
</comment>
<gene>
    <name evidence="1" type="ORF">EO244_02310</name>
</gene>
<reference evidence="1 2" key="1">
    <citation type="submission" date="2019-01" db="EMBL/GenBank/DDBJ databases">
        <title>Ancylomarina salipaludis sp. nov., isolated from a salt marsh.</title>
        <authorList>
            <person name="Yoon J.-H."/>
        </authorList>
    </citation>
    <scope>NUCLEOTIDE SEQUENCE [LARGE SCALE GENOMIC DNA]</scope>
    <source>
        <strain evidence="1 2">SHSM-M15</strain>
    </source>
</reference>
<evidence type="ECO:0008006" key="3">
    <source>
        <dbReference type="Google" id="ProtNLM"/>
    </source>
</evidence>
<sequence>MKRYIKVLAFLFMIGLVACEYDYVVEKTPTPEPDPDNPISFATQVEPIFQTTCIGCHDSRNPILVTGSAYDNLINGNYINTDNPAESEIYKRATDGHGKNMGSKDRLTLLTWITEGAKDN</sequence>
<evidence type="ECO:0000313" key="2">
    <source>
        <dbReference type="Proteomes" id="UP000289703"/>
    </source>
</evidence>
<dbReference type="OrthoDB" id="1524994at2"/>
<evidence type="ECO:0000313" key="1">
    <source>
        <dbReference type="EMBL" id="RXQ96484.1"/>
    </source>
</evidence>
<dbReference type="AlphaFoldDB" id="A0A4Q1JP25"/>
<name>A0A4Q1JP25_9BACT</name>
<dbReference type="Proteomes" id="UP000289703">
    <property type="component" value="Unassembled WGS sequence"/>
</dbReference>
<protein>
    <recommendedName>
        <fullName evidence="3">Cytochrome c domain-containing protein</fullName>
    </recommendedName>
</protein>
<dbReference type="EMBL" id="SAXA01000002">
    <property type="protein sequence ID" value="RXQ96484.1"/>
    <property type="molecule type" value="Genomic_DNA"/>
</dbReference>
<dbReference type="PROSITE" id="PS51257">
    <property type="entry name" value="PROKAR_LIPOPROTEIN"/>
    <property type="match status" value="1"/>
</dbReference>
<keyword evidence="2" id="KW-1185">Reference proteome</keyword>
<organism evidence="1 2">
    <name type="scientific">Ancylomarina salipaludis</name>
    <dbReference type="NCBI Taxonomy" id="2501299"/>
    <lineage>
        <taxon>Bacteria</taxon>
        <taxon>Pseudomonadati</taxon>
        <taxon>Bacteroidota</taxon>
        <taxon>Bacteroidia</taxon>
        <taxon>Marinilabiliales</taxon>
        <taxon>Marinifilaceae</taxon>
        <taxon>Ancylomarina</taxon>
    </lineage>
</organism>
<accession>A0A4Q1JP25</accession>
<proteinExistence type="predicted"/>